<sequence>MAVEIILIAGLWLDASAWRDVVPELEKWGHRVTPLTLPGQGDGQVTATFADQRAAVISAVDAAKGKPLVVGHSAACTLAWIAADARPEKVAATVLIGGFPSDDAELYADFFEMRNGEMLFPGWQQFEGPDSADLDAETRAQMTAAAIPIPEAVARGVVQLEDPRRFDVPTLCAVPGIFTRAGNGMGQIWRCSRAG</sequence>
<dbReference type="KEGG" id="rsa:RSal33209_1543"/>
<accession>A9WNY7</accession>
<gene>
    <name evidence="2" type="ordered locus">RSal33209_1543</name>
</gene>
<evidence type="ECO:0000259" key="1">
    <source>
        <dbReference type="Pfam" id="PF12697"/>
    </source>
</evidence>
<dbReference type="eggNOG" id="COG0596">
    <property type="taxonomic scope" value="Bacteria"/>
</dbReference>
<dbReference type="Proteomes" id="UP000002007">
    <property type="component" value="Chromosome"/>
</dbReference>
<dbReference type="EMBL" id="CP000910">
    <property type="protein sequence ID" value="ABY23279.1"/>
    <property type="molecule type" value="Genomic_DNA"/>
</dbReference>
<dbReference type="Pfam" id="PF12697">
    <property type="entry name" value="Abhydrolase_6"/>
    <property type="match status" value="1"/>
</dbReference>
<feature type="domain" description="AB hydrolase-1" evidence="1">
    <location>
        <begin position="5"/>
        <end position="148"/>
    </location>
</feature>
<dbReference type="HOGENOM" id="CLU_046066_3_2_11"/>
<dbReference type="Gene3D" id="3.40.50.1820">
    <property type="entry name" value="alpha/beta hydrolase"/>
    <property type="match status" value="1"/>
</dbReference>
<organism evidence="2 3">
    <name type="scientific">Renibacterium salmoninarum (strain ATCC 33209 / DSM 20767 / JCM 11484 / NBRC 15589 / NCIMB 2235)</name>
    <dbReference type="NCBI Taxonomy" id="288705"/>
    <lineage>
        <taxon>Bacteria</taxon>
        <taxon>Bacillati</taxon>
        <taxon>Actinomycetota</taxon>
        <taxon>Actinomycetes</taxon>
        <taxon>Micrococcales</taxon>
        <taxon>Micrococcaceae</taxon>
        <taxon>Renibacterium</taxon>
    </lineage>
</organism>
<reference evidence="3" key="1">
    <citation type="journal article" date="2008" name="J. Bacteriol.">
        <title>Genome sequence of the fish pathogen Renibacterium salmoninarum suggests reductive evolution away from an environmental Arthrobacter ancestor.</title>
        <authorList>
            <person name="Wiens G.D."/>
            <person name="Rockey D.D."/>
            <person name="Wu Z."/>
            <person name="Chang J."/>
            <person name="Levy R."/>
            <person name="Crane S."/>
            <person name="Chen D.S."/>
            <person name="Capri G.R."/>
            <person name="Burnett J.R."/>
            <person name="Sudheesh P.S."/>
            <person name="Schipma M.J."/>
            <person name="Burd H."/>
            <person name="Bhattacharyya A."/>
            <person name="Rhodes L.D."/>
            <person name="Kaul R."/>
            <person name="Strom M.S."/>
        </authorList>
    </citation>
    <scope>NUCLEOTIDE SEQUENCE [LARGE SCALE GENOMIC DNA]</scope>
    <source>
        <strain evidence="3">ATCC 33209 / DSM 20767 / JCM 11484 / NBRC 15589 / NCIMB 2235</strain>
    </source>
</reference>
<dbReference type="InterPro" id="IPR000073">
    <property type="entry name" value="AB_hydrolase_1"/>
</dbReference>
<protein>
    <submittedName>
        <fullName evidence="2">Putative esterase</fullName>
    </submittedName>
</protein>
<dbReference type="GO" id="GO:0003824">
    <property type="term" value="F:catalytic activity"/>
    <property type="evidence" value="ECO:0007669"/>
    <property type="project" value="UniProtKB-ARBA"/>
</dbReference>
<keyword evidence="3" id="KW-1185">Reference proteome</keyword>
<name>A9WNY7_RENSM</name>
<dbReference type="SUPFAM" id="SSF53474">
    <property type="entry name" value="alpha/beta-Hydrolases"/>
    <property type="match status" value="1"/>
</dbReference>
<dbReference type="STRING" id="288705.RSal33209_1543"/>
<dbReference type="InterPro" id="IPR029058">
    <property type="entry name" value="AB_hydrolase_fold"/>
</dbReference>
<evidence type="ECO:0000313" key="3">
    <source>
        <dbReference type="Proteomes" id="UP000002007"/>
    </source>
</evidence>
<evidence type="ECO:0000313" key="2">
    <source>
        <dbReference type="EMBL" id="ABY23279.1"/>
    </source>
</evidence>
<proteinExistence type="predicted"/>
<dbReference type="AlphaFoldDB" id="A9WNY7"/>